<reference evidence="1" key="1">
    <citation type="journal article" date="2014" name="Int. J. Syst. Evol. Microbiol.">
        <title>Complete genome sequence of Corynebacterium casei LMG S-19264T (=DSM 44701T), isolated from a smear-ripened cheese.</title>
        <authorList>
            <consortium name="US DOE Joint Genome Institute (JGI-PGF)"/>
            <person name="Walter F."/>
            <person name="Albersmeier A."/>
            <person name="Kalinowski J."/>
            <person name="Ruckert C."/>
        </authorList>
    </citation>
    <scope>NUCLEOTIDE SEQUENCE</scope>
    <source>
        <strain evidence="1">JCM 4125</strain>
    </source>
</reference>
<dbReference type="EMBL" id="BMSA01000018">
    <property type="protein sequence ID" value="GGT71240.1"/>
    <property type="molecule type" value="Genomic_DNA"/>
</dbReference>
<evidence type="ECO:0000313" key="2">
    <source>
        <dbReference type="Proteomes" id="UP000646776"/>
    </source>
</evidence>
<name>A0A918LYP9_9ACTN</name>
<dbReference type="Proteomes" id="UP000646776">
    <property type="component" value="Unassembled WGS sequence"/>
</dbReference>
<keyword evidence="2" id="KW-1185">Reference proteome</keyword>
<dbReference type="AlphaFoldDB" id="A0A918LYP9"/>
<organism evidence="1 2">
    <name type="scientific">Streptomyces phaeofaciens</name>
    <dbReference type="NCBI Taxonomy" id="68254"/>
    <lineage>
        <taxon>Bacteria</taxon>
        <taxon>Bacillati</taxon>
        <taxon>Actinomycetota</taxon>
        <taxon>Actinomycetes</taxon>
        <taxon>Kitasatosporales</taxon>
        <taxon>Streptomycetaceae</taxon>
        <taxon>Streptomyces</taxon>
    </lineage>
</organism>
<comment type="caution">
    <text evidence="1">The sequence shown here is derived from an EMBL/GenBank/DDBJ whole genome shotgun (WGS) entry which is preliminary data.</text>
</comment>
<accession>A0A918LYP9</accession>
<gene>
    <name evidence="1" type="ORF">GCM10010226_56480</name>
</gene>
<evidence type="ECO:0000313" key="1">
    <source>
        <dbReference type="EMBL" id="GGT71240.1"/>
    </source>
</evidence>
<proteinExistence type="predicted"/>
<protein>
    <submittedName>
        <fullName evidence="1">Uncharacterized protein</fullName>
    </submittedName>
</protein>
<sequence length="170" mass="18391">MSSGRNAVTGTCAAGCHHAEVAYDIIFFLAPDDETAAATRLRGPGRAFESVTCRFIEPDSAIAEWDMYFERPSAEVPPVEQLLGWSWPEWVTAPLNDGVEVFALPQRLTLALANAGSTELKELAHRWTTRLRAADGDDMTDDDLLAVLQGVARLAASAVSTGGGLYSWSY</sequence>
<reference evidence="1" key="2">
    <citation type="submission" date="2020-09" db="EMBL/GenBank/DDBJ databases">
        <authorList>
            <person name="Sun Q."/>
            <person name="Ohkuma M."/>
        </authorList>
    </citation>
    <scope>NUCLEOTIDE SEQUENCE</scope>
    <source>
        <strain evidence="1">JCM 4125</strain>
    </source>
</reference>